<keyword evidence="1" id="KW-1133">Transmembrane helix</keyword>
<feature type="transmembrane region" description="Helical" evidence="1">
    <location>
        <begin position="93"/>
        <end position="110"/>
    </location>
</feature>
<protein>
    <submittedName>
        <fullName evidence="2">Uncharacterized protein</fullName>
    </submittedName>
</protein>
<feature type="transmembrane region" description="Helical" evidence="1">
    <location>
        <begin position="235"/>
        <end position="255"/>
    </location>
</feature>
<feature type="transmembrane region" description="Helical" evidence="1">
    <location>
        <begin position="122"/>
        <end position="141"/>
    </location>
</feature>
<evidence type="ECO:0000313" key="2">
    <source>
        <dbReference type="EMBL" id="GGA30612.1"/>
    </source>
</evidence>
<accession>A0ABQ1FTY5</accession>
<evidence type="ECO:0000313" key="3">
    <source>
        <dbReference type="Proteomes" id="UP000620046"/>
    </source>
</evidence>
<keyword evidence="3" id="KW-1185">Reference proteome</keyword>
<keyword evidence="1" id="KW-0812">Transmembrane</keyword>
<feature type="transmembrane region" description="Helical" evidence="1">
    <location>
        <begin position="161"/>
        <end position="180"/>
    </location>
</feature>
<reference evidence="3" key="1">
    <citation type="journal article" date="2019" name="Int. J. Syst. Evol. Microbiol.">
        <title>The Global Catalogue of Microorganisms (GCM) 10K type strain sequencing project: providing services to taxonomists for standard genome sequencing and annotation.</title>
        <authorList>
            <consortium name="The Broad Institute Genomics Platform"/>
            <consortium name="The Broad Institute Genome Sequencing Center for Infectious Disease"/>
            <person name="Wu L."/>
            <person name="Ma J."/>
        </authorList>
    </citation>
    <scope>NUCLEOTIDE SEQUENCE [LARGE SCALE GENOMIC DNA]</scope>
    <source>
        <strain evidence="3">CGMCC 1.15439</strain>
    </source>
</reference>
<keyword evidence="1" id="KW-0472">Membrane</keyword>
<name>A0ABQ1FTY5_9GAMM</name>
<feature type="transmembrane region" description="Helical" evidence="1">
    <location>
        <begin position="192"/>
        <end position="214"/>
    </location>
</feature>
<gene>
    <name evidence="2" type="ORF">GCM10010981_19570</name>
</gene>
<dbReference type="EMBL" id="BMJA01000001">
    <property type="protein sequence ID" value="GGA30612.1"/>
    <property type="molecule type" value="Genomic_DNA"/>
</dbReference>
<evidence type="ECO:0000256" key="1">
    <source>
        <dbReference type="SAM" id="Phobius"/>
    </source>
</evidence>
<sequence length="305" mass="32740">MHSVNGDPATPPGGLAPMLLEVLALCGYGLWMLLGLALALGIYSPGRGDALVPLALGCVFVSAGLIAACLRLRTLSEWHGWQIGRVQRPTREALLALATYLPMLALAGLVRGTEDFWTTRVLSLVLALCSLICLITSAYGYRTRRLADQAGVAAQLPISRVLSACYGGGLWLWVCLIFQADLPASSEESLPWAISLLLLAMLLGLVDGVGWHSLRGSSLGERWQRPPQGLQSWRFLAAALICAIPCLSLLLVPVLPPAGRWLTPFAAAAYIVGKSLELWLYDFALTRFALAHPLEASSGLSRTSR</sequence>
<proteinExistence type="predicted"/>
<feature type="transmembrane region" description="Helical" evidence="1">
    <location>
        <begin position="50"/>
        <end position="72"/>
    </location>
</feature>
<comment type="caution">
    <text evidence="2">The sequence shown here is derived from an EMBL/GenBank/DDBJ whole genome shotgun (WGS) entry which is preliminary data.</text>
</comment>
<organism evidence="2 3">
    <name type="scientific">Dyella nitratireducens</name>
    <dbReference type="NCBI Taxonomy" id="1849580"/>
    <lineage>
        <taxon>Bacteria</taxon>
        <taxon>Pseudomonadati</taxon>
        <taxon>Pseudomonadota</taxon>
        <taxon>Gammaproteobacteria</taxon>
        <taxon>Lysobacterales</taxon>
        <taxon>Rhodanobacteraceae</taxon>
        <taxon>Dyella</taxon>
    </lineage>
</organism>
<feature type="transmembrane region" description="Helical" evidence="1">
    <location>
        <begin position="22"/>
        <end position="44"/>
    </location>
</feature>
<dbReference type="Proteomes" id="UP000620046">
    <property type="component" value="Unassembled WGS sequence"/>
</dbReference>